<dbReference type="Gene3D" id="2.40.30.170">
    <property type="match status" value="1"/>
</dbReference>
<evidence type="ECO:0000313" key="5">
    <source>
        <dbReference type="Proteomes" id="UP000249524"/>
    </source>
</evidence>
<dbReference type="GO" id="GO:0030313">
    <property type="term" value="C:cell envelope"/>
    <property type="evidence" value="ECO:0007669"/>
    <property type="project" value="TreeGrafter"/>
</dbReference>
<dbReference type="RefSeq" id="WP_111275537.1">
    <property type="nucleotide sequence ID" value="NZ_QFYS01000003.1"/>
</dbReference>
<feature type="domain" description="CzcB-like C-terminal circularly permuted SH3-like" evidence="3">
    <location>
        <begin position="247"/>
        <end position="302"/>
    </location>
</feature>
<proteinExistence type="inferred from homology"/>
<dbReference type="Gene3D" id="2.40.50.100">
    <property type="match status" value="1"/>
</dbReference>
<dbReference type="Proteomes" id="UP000249524">
    <property type="component" value="Unassembled WGS sequence"/>
</dbReference>
<comment type="caution">
    <text evidence="4">The sequence shown here is derived from an EMBL/GenBank/DDBJ whole genome shotgun (WGS) entry which is preliminary data.</text>
</comment>
<dbReference type="NCBIfam" id="TIGR01730">
    <property type="entry name" value="RND_mfp"/>
    <property type="match status" value="1"/>
</dbReference>
<evidence type="ECO:0000313" key="4">
    <source>
        <dbReference type="EMBL" id="RAK66228.1"/>
    </source>
</evidence>
<dbReference type="Gene3D" id="2.40.420.20">
    <property type="match status" value="1"/>
</dbReference>
<accession>A0A328BMJ6</accession>
<dbReference type="OrthoDB" id="9810980at2"/>
<keyword evidence="2" id="KW-0813">Transport</keyword>
<dbReference type="AlphaFoldDB" id="A0A328BMJ6"/>
<organism evidence="4 5">
    <name type="scientific">Phenylobacterium kunshanense</name>
    <dbReference type="NCBI Taxonomy" id="1445034"/>
    <lineage>
        <taxon>Bacteria</taxon>
        <taxon>Pseudomonadati</taxon>
        <taxon>Pseudomonadota</taxon>
        <taxon>Alphaproteobacteria</taxon>
        <taxon>Caulobacterales</taxon>
        <taxon>Caulobacteraceae</taxon>
        <taxon>Phenylobacterium</taxon>
    </lineage>
</organism>
<dbReference type="EMBL" id="QFYS01000003">
    <property type="protein sequence ID" value="RAK66228.1"/>
    <property type="molecule type" value="Genomic_DNA"/>
</dbReference>
<dbReference type="InterPro" id="IPR058649">
    <property type="entry name" value="CzcB_C"/>
</dbReference>
<dbReference type="Gene3D" id="1.10.287.470">
    <property type="entry name" value="Helix hairpin bin"/>
    <property type="match status" value="1"/>
</dbReference>
<dbReference type="SUPFAM" id="SSF111369">
    <property type="entry name" value="HlyD-like secretion proteins"/>
    <property type="match status" value="1"/>
</dbReference>
<dbReference type="PANTHER" id="PTHR30097:SF4">
    <property type="entry name" value="SLR6042 PROTEIN"/>
    <property type="match status" value="1"/>
</dbReference>
<dbReference type="Pfam" id="PF25975">
    <property type="entry name" value="CzcB_C"/>
    <property type="match status" value="1"/>
</dbReference>
<name>A0A328BMJ6_9CAUL</name>
<gene>
    <name evidence="4" type="ORF">DJ019_08175</name>
</gene>
<dbReference type="GO" id="GO:0015679">
    <property type="term" value="P:plasma membrane copper ion transport"/>
    <property type="evidence" value="ECO:0007669"/>
    <property type="project" value="TreeGrafter"/>
</dbReference>
<protein>
    <submittedName>
        <fullName evidence="4">Efflux RND transporter periplasmic adaptor subunit</fullName>
    </submittedName>
</protein>
<sequence length="311" mass="31348">MGLRTAVASPVSEAPVATLSATAAPAMNGRMVAAAPFAGTVLRVDVLEGQDVRAGQPLALLFSQDALRVGAELAQAEAELRAADAASRRARTLAAEGIIAGARAEEAGARAGQARALVSEKRRLLSAAGGGGRAGEYVLRAPIAGRVSQLNLQPGAGVEAMAPAVVIDRGGRTWLEARLPAAQAGRVKVGAAVDAEGRRGRVVAVGSAIDARTRSVILRAELPPEAEVLPGRAVWMTVYAKAPPGAVSVPRAAVVAVNGRDTVFARTAAGYQPVPVALVGQSPTTTVVTGLRPGIPVATAGVSQLKAAAGR</sequence>
<dbReference type="GO" id="GO:0022857">
    <property type="term" value="F:transmembrane transporter activity"/>
    <property type="evidence" value="ECO:0007669"/>
    <property type="project" value="InterPro"/>
</dbReference>
<evidence type="ECO:0000259" key="3">
    <source>
        <dbReference type="Pfam" id="PF25975"/>
    </source>
</evidence>
<dbReference type="PANTHER" id="PTHR30097">
    <property type="entry name" value="CATION EFFLUX SYSTEM PROTEIN CUSB"/>
    <property type="match status" value="1"/>
</dbReference>
<dbReference type="GO" id="GO:0060003">
    <property type="term" value="P:copper ion export"/>
    <property type="evidence" value="ECO:0007669"/>
    <property type="project" value="TreeGrafter"/>
</dbReference>
<dbReference type="InterPro" id="IPR051909">
    <property type="entry name" value="MFP_Cation_Efflux"/>
</dbReference>
<evidence type="ECO:0000256" key="2">
    <source>
        <dbReference type="ARBA" id="ARBA00022448"/>
    </source>
</evidence>
<dbReference type="InterPro" id="IPR006143">
    <property type="entry name" value="RND_pump_MFP"/>
</dbReference>
<evidence type="ECO:0000256" key="1">
    <source>
        <dbReference type="ARBA" id="ARBA00009477"/>
    </source>
</evidence>
<comment type="similarity">
    <text evidence="1">Belongs to the membrane fusion protein (MFP) (TC 8.A.1) family.</text>
</comment>
<dbReference type="GO" id="GO:0016020">
    <property type="term" value="C:membrane"/>
    <property type="evidence" value="ECO:0007669"/>
    <property type="project" value="InterPro"/>
</dbReference>
<keyword evidence="5" id="KW-1185">Reference proteome</keyword>
<reference evidence="4 5" key="1">
    <citation type="submission" date="2018-05" db="EMBL/GenBank/DDBJ databases">
        <authorList>
            <person name="Lanie J.A."/>
            <person name="Ng W.-L."/>
            <person name="Kazmierczak K.M."/>
            <person name="Andrzejewski T.M."/>
            <person name="Davidsen T.M."/>
            <person name="Wayne K.J."/>
            <person name="Tettelin H."/>
            <person name="Glass J.I."/>
            <person name="Rusch D."/>
            <person name="Podicherti R."/>
            <person name="Tsui H.-C.T."/>
            <person name="Winkler M.E."/>
        </authorList>
    </citation>
    <scope>NUCLEOTIDE SEQUENCE [LARGE SCALE GENOMIC DNA]</scope>
    <source>
        <strain evidence="4 5">BUT-10</strain>
    </source>
</reference>